<dbReference type="EMBL" id="MT144696">
    <property type="protein sequence ID" value="QJH97657.1"/>
    <property type="molecule type" value="Genomic_DNA"/>
</dbReference>
<proteinExistence type="predicted"/>
<dbReference type="AlphaFoldDB" id="A0A6M3XK33"/>
<name>A0A6M3XK33_9ZZZZ</name>
<evidence type="ECO:0000313" key="2">
    <source>
        <dbReference type="EMBL" id="QJH97657.1"/>
    </source>
</evidence>
<organism evidence="2">
    <name type="scientific">viral metagenome</name>
    <dbReference type="NCBI Taxonomy" id="1070528"/>
    <lineage>
        <taxon>unclassified sequences</taxon>
        <taxon>metagenomes</taxon>
        <taxon>organismal metagenomes</taxon>
    </lineage>
</organism>
<gene>
    <name evidence="2" type="ORF">TM448B01062_0002</name>
</gene>
<protein>
    <submittedName>
        <fullName evidence="2">Uncharacterized protein</fullName>
    </submittedName>
</protein>
<evidence type="ECO:0000256" key="1">
    <source>
        <dbReference type="SAM" id="Coils"/>
    </source>
</evidence>
<reference evidence="2" key="1">
    <citation type="submission" date="2020-03" db="EMBL/GenBank/DDBJ databases">
        <title>The deep terrestrial virosphere.</title>
        <authorList>
            <person name="Holmfeldt K."/>
            <person name="Nilsson E."/>
            <person name="Simone D."/>
            <person name="Lopez-Fernandez M."/>
            <person name="Wu X."/>
            <person name="de Brujin I."/>
            <person name="Lundin D."/>
            <person name="Andersson A."/>
            <person name="Bertilsson S."/>
            <person name="Dopson M."/>
        </authorList>
    </citation>
    <scope>NUCLEOTIDE SEQUENCE</scope>
    <source>
        <strain evidence="2">TM448B01062</strain>
    </source>
</reference>
<keyword evidence="1" id="KW-0175">Coiled coil</keyword>
<sequence>MMCWKYEEEYAFCTDSLLQEWGRIKYGYVASLLDYFERNLQLKITDVDVFEDAFLEFLSVMHEKKIIVPDNGFKKNVVDLSLALGESQFIIGSVIKENSKNKEIEKELKIMKNSLIEYDKKLMEFFKDELKTEE</sequence>
<feature type="coiled-coil region" evidence="1">
    <location>
        <begin position="94"/>
        <end position="121"/>
    </location>
</feature>
<accession>A0A6M3XK33</accession>